<name>A0A4Y9Y813_9AGAM</name>
<dbReference type="InterPro" id="IPR036778">
    <property type="entry name" value="OHCU_decarboxylase_sf"/>
</dbReference>
<evidence type="ECO:0000259" key="2">
    <source>
        <dbReference type="Pfam" id="PF09349"/>
    </source>
</evidence>
<keyword evidence="1" id="KW-0659">Purine metabolism</keyword>
<dbReference type="Gene3D" id="1.10.3330.10">
    <property type="entry name" value="Oxo-4-hydroxy-4-carboxy-5-ureidoimidazoline decarboxylase"/>
    <property type="match status" value="1"/>
</dbReference>
<evidence type="ECO:0000313" key="3">
    <source>
        <dbReference type="EMBL" id="TFY58200.1"/>
    </source>
</evidence>
<feature type="domain" description="Oxo-4-hydroxy-4-carboxy-5-ureidoimidazoline decarboxylase" evidence="2">
    <location>
        <begin position="28"/>
        <end position="148"/>
    </location>
</feature>
<dbReference type="SUPFAM" id="SSF158694">
    <property type="entry name" value="UraD-Like"/>
    <property type="match status" value="1"/>
</dbReference>
<sequence>MAAPPALPTLQEIANSDDLTSTGPLAGTLSTLFEPSPVLFSHLVPQLHGTLDRTSPLTYQTLISDAVRTISTWDQDLQASFIGAHPRIGEINGLSALSAAEQAARATPPEVLERLGVLNAAYEARYEGLRYITFVNGRSRKEIMGEME</sequence>
<organism evidence="3 4">
    <name type="scientific">Dentipellis fragilis</name>
    <dbReference type="NCBI Taxonomy" id="205917"/>
    <lineage>
        <taxon>Eukaryota</taxon>
        <taxon>Fungi</taxon>
        <taxon>Dikarya</taxon>
        <taxon>Basidiomycota</taxon>
        <taxon>Agaricomycotina</taxon>
        <taxon>Agaricomycetes</taxon>
        <taxon>Russulales</taxon>
        <taxon>Hericiaceae</taxon>
        <taxon>Dentipellis</taxon>
    </lineage>
</organism>
<feature type="non-terminal residue" evidence="3">
    <location>
        <position position="148"/>
    </location>
</feature>
<dbReference type="Proteomes" id="UP000298327">
    <property type="component" value="Unassembled WGS sequence"/>
</dbReference>
<accession>A0A4Y9Y813</accession>
<dbReference type="AlphaFoldDB" id="A0A4Y9Y813"/>
<dbReference type="PANTHER" id="PTHR37987">
    <property type="entry name" value="CHROMOSOME 9, WHOLE GENOME SHOTGUN SEQUENCE"/>
    <property type="match status" value="1"/>
</dbReference>
<evidence type="ECO:0000256" key="1">
    <source>
        <dbReference type="ARBA" id="ARBA00022631"/>
    </source>
</evidence>
<dbReference type="GO" id="GO:0006144">
    <property type="term" value="P:purine nucleobase metabolic process"/>
    <property type="evidence" value="ECO:0007669"/>
    <property type="project" value="UniProtKB-KW"/>
</dbReference>
<protein>
    <recommendedName>
        <fullName evidence="2">Oxo-4-hydroxy-4-carboxy-5-ureidoimidazoline decarboxylase domain-containing protein</fullName>
    </recommendedName>
</protein>
<dbReference type="Pfam" id="PF09349">
    <property type="entry name" value="OHCU_decarbox"/>
    <property type="match status" value="1"/>
</dbReference>
<dbReference type="OrthoDB" id="5398391at2759"/>
<dbReference type="EMBL" id="SEOQ01000697">
    <property type="protein sequence ID" value="TFY58200.1"/>
    <property type="molecule type" value="Genomic_DNA"/>
</dbReference>
<comment type="caution">
    <text evidence="3">The sequence shown here is derived from an EMBL/GenBank/DDBJ whole genome shotgun (WGS) entry which is preliminary data.</text>
</comment>
<proteinExistence type="predicted"/>
<dbReference type="InterPro" id="IPR018020">
    <property type="entry name" value="OHCU_decarboxylase"/>
</dbReference>
<reference evidence="3 4" key="1">
    <citation type="submission" date="2019-02" db="EMBL/GenBank/DDBJ databases">
        <title>Genome sequencing of the rare red list fungi Dentipellis fragilis.</title>
        <authorList>
            <person name="Buettner E."/>
            <person name="Kellner H."/>
        </authorList>
    </citation>
    <scope>NUCLEOTIDE SEQUENCE [LARGE SCALE GENOMIC DNA]</scope>
    <source>
        <strain evidence="3 4">DSM 105465</strain>
    </source>
</reference>
<gene>
    <name evidence="3" type="ORF">EVG20_g8244</name>
</gene>
<dbReference type="PANTHER" id="PTHR37987:SF1">
    <property type="entry name" value="OXO-4-HYDROXY-4-CARBOXY-5-UREIDOIMIDAZOLINE DECARBOXYLASE DOMAIN-CONTAINING PROTEIN"/>
    <property type="match status" value="1"/>
</dbReference>
<keyword evidence="4" id="KW-1185">Reference proteome</keyword>
<evidence type="ECO:0000313" key="4">
    <source>
        <dbReference type="Proteomes" id="UP000298327"/>
    </source>
</evidence>